<dbReference type="AlphaFoldDB" id="A0A9Q1FSW4"/>
<dbReference type="OrthoDB" id="10059724at2759"/>
<dbReference type="GO" id="GO:0005856">
    <property type="term" value="C:cytoskeleton"/>
    <property type="evidence" value="ECO:0007669"/>
    <property type="project" value="UniProtKB-SubCell"/>
</dbReference>
<name>A0A9Q1FSW4_SYNKA</name>
<proteinExistence type="inferred from homology"/>
<protein>
    <submittedName>
        <fullName evidence="5">Uncharacterized protein</fullName>
    </submittedName>
</protein>
<comment type="similarity">
    <text evidence="4">Belongs to the actin family. ARP1 subfamily.</text>
</comment>
<dbReference type="Proteomes" id="UP001152622">
    <property type="component" value="Chromosome 4"/>
</dbReference>
<evidence type="ECO:0000256" key="1">
    <source>
        <dbReference type="ARBA" id="ARBA00004245"/>
    </source>
</evidence>
<comment type="caution">
    <text evidence="5">The sequence shown here is derived from an EMBL/GenBank/DDBJ whole genome shotgun (WGS) entry which is preliminary data.</text>
</comment>
<dbReference type="InterPro" id="IPR004000">
    <property type="entry name" value="Actin"/>
</dbReference>
<evidence type="ECO:0000313" key="5">
    <source>
        <dbReference type="EMBL" id="KAJ8365281.1"/>
    </source>
</evidence>
<evidence type="ECO:0000313" key="6">
    <source>
        <dbReference type="Proteomes" id="UP001152622"/>
    </source>
</evidence>
<keyword evidence="2" id="KW-0963">Cytoplasm</keyword>
<evidence type="ECO:0000256" key="2">
    <source>
        <dbReference type="ARBA" id="ARBA00022490"/>
    </source>
</evidence>
<organism evidence="5 6">
    <name type="scientific">Synaphobranchus kaupii</name>
    <name type="common">Kaup's arrowtooth eel</name>
    <dbReference type="NCBI Taxonomy" id="118154"/>
    <lineage>
        <taxon>Eukaryota</taxon>
        <taxon>Metazoa</taxon>
        <taxon>Chordata</taxon>
        <taxon>Craniata</taxon>
        <taxon>Vertebrata</taxon>
        <taxon>Euteleostomi</taxon>
        <taxon>Actinopterygii</taxon>
        <taxon>Neopterygii</taxon>
        <taxon>Teleostei</taxon>
        <taxon>Anguilliformes</taxon>
        <taxon>Synaphobranchidae</taxon>
        <taxon>Synaphobranchus</taxon>
    </lineage>
</organism>
<gene>
    <name evidence="5" type="ORF">SKAU_G00141120</name>
</gene>
<dbReference type="InterPro" id="IPR043129">
    <property type="entry name" value="ATPase_NBD"/>
</dbReference>
<accession>A0A9Q1FSW4</accession>
<evidence type="ECO:0000256" key="3">
    <source>
        <dbReference type="ARBA" id="ARBA00023212"/>
    </source>
</evidence>
<sequence>MFVAFSFTINTSILELLHVKLSQLTVPDSTCQWISSFLTDSKQQEHRGLLTLHYPMEHGVVRDCNDMERIWQYVYSKDQLQTFSEEVPCPSHFFKPPQKEYLDRRE</sequence>
<comment type="subcellular location">
    <subcellularLocation>
        <location evidence="1">Cytoplasm</location>
        <location evidence="1">Cytoskeleton</location>
    </subcellularLocation>
</comment>
<keyword evidence="6" id="KW-1185">Reference proteome</keyword>
<dbReference type="FunFam" id="3.30.420.40:FF:000188">
    <property type="entry name" value="Actin like 6B"/>
    <property type="match status" value="1"/>
</dbReference>
<dbReference type="SUPFAM" id="SSF53067">
    <property type="entry name" value="Actin-like ATPase domain"/>
    <property type="match status" value="1"/>
</dbReference>
<keyword evidence="3" id="KW-0206">Cytoskeleton</keyword>
<dbReference type="Pfam" id="PF00022">
    <property type="entry name" value="Actin"/>
    <property type="match status" value="1"/>
</dbReference>
<reference evidence="5" key="1">
    <citation type="journal article" date="2023" name="Science">
        <title>Genome structures resolve the early diversification of teleost fishes.</title>
        <authorList>
            <person name="Parey E."/>
            <person name="Louis A."/>
            <person name="Montfort J."/>
            <person name="Bouchez O."/>
            <person name="Roques C."/>
            <person name="Iampietro C."/>
            <person name="Lluch J."/>
            <person name="Castinel A."/>
            <person name="Donnadieu C."/>
            <person name="Desvignes T."/>
            <person name="Floi Bucao C."/>
            <person name="Jouanno E."/>
            <person name="Wen M."/>
            <person name="Mejri S."/>
            <person name="Dirks R."/>
            <person name="Jansen H."/>
            <person name="Henkel C."/>
            <person name="Chen W.J."/>
            <person name="Zahm M."/>
            <person name="Cabau C."/>
            <person name="Klopp C."/>
            <person name="Thompson A.W."/>
            <person name="Robinson-Rechavi M."/>
            <person name="Braasch I."/>
            <person name="Lecointre G."/>
            <person name="Bobe J."/>
            <person name="Postlethwait J.H."/>
            <person name="Berthelot C."/>
            <person name="Roest Crollius H."/>
            <person name="Guiguen Y."/>
        </authorList>
    </citation>
    <scope>NUCLEOTIDE SEQUENCE</scope>
    <source>
        <strain evidence="5">WJC10195</strain>
    </source>
</reference>
<evidence type="ECO:0000256" key="4">
    <source>
        <dbReference type="ARBA" id="ARBA00038483"/>
    </source>
</evidence>
<dbReference type="Gene3D" id="3.30.420.40">
    <property type="match status" value="1"/>
</dbReference>
<dbReference type="EMBL" id="JAINUF010000004">
    <property type="protein sequence ID" value="KAJ8365281.1"/>
    <property type="molecule type" value="Genomic_DNA"/>
</dbReference>